<proteinExistence type="predicted"/>
<feature type="region of interest" description="Disordered" evidence="1">
    <location>
        <begin position="112"/>
        <end position="158"/>
    </location>
</feature>
<evidence type="ECO:0000313" key="2">
    <source>
        <dbReference type="EMBL" id="KAK7319993.1"/>
    </source>
</evidence>
<feature type="compositionally biased region" description="Basic and acidic residues" evidence="1">
    <location>
        <begin position="115"/>
        <end position="132"/>
    </location>
</feature>
<dbReference type="PANTHER" id="PTHR35461">
    <property type="entry name" value="BNAANNG14610D PROTEIN"/>
    <property type="match status" value="1"/>
</dbReference>
<organism evidence="2 3">
    <name type="scientific">Clitoria ternatea</name>
    <name type="common">Butterfly pea</name>
    <dbReference type="NCBI Taxonomy" id="43366"/>
    <lineage>
        <taxon>Eukaryota</taxon>
        <taxon>Viridiplantae</taxon>
        <taxon>Streptophyta</taxon>
        <taxon>Embryophyta</taxon>
        <taxon>Tracheophyta</taxon>
        <taxon>Spermatophyta</taxon>
        <taxon>Magnoliopsida</taxon>
        <taxon>eudicotyledons</taxon>
        <taxon>Gunneridae</taxon>
        <taxon>Pentapetalae</taxon>
        <taxon>rosids</taxon>
        <taxon>fabids</taxon>
        <taxon>Fabales</taxon>
        <taxon>Fabaceae</taxon>
        <taxon>Papilionoideae</taxon>
        <taxon>50 kb inversion clade</taxon>
        <taxon>NPAAA clade</taxon>
        <taxon>indigoferoid/millettioid clade</taxon>
        <taxon>Phaseoleae</taxon>
        <taxon>Clitoria</taxon>
    </lineage>
</organism>
<keyword evidence="3" id="KW-1185">Reference proteome</keyword>
<comment type="caution">
    <text evidence="2">The sequence shown here is derived from an EMBL/GenBank/DDBJ whole genome shotgun (WGS) entry which is preliminary data.</text>
</comment>
<reference evidence="2 3" key="1">
    <citation type="submission" date="2024-01" db="EMBL/GenBank/DDBJ databases">
        <title>The genomes of 5 underutilized Papilionoideae crops provide insights into root nodulation and disease resistance.</title>
        <authorList>
            <person name="Yuan L."/>
        </authorList>
    </citation>
    <scope>NUCLEOTIDE SEQUENCE [LARGE SCALE GENOMIC DNA]</scope>
    <source>
        <strain evidence="2">LY-2023</strain>
        <tissue evidence="2">Leaf</tissue>
    </source>
</reference>
<gene>
    <name evidence="2" type="ORF">RJT34_04722</name>
</gene>
<evidence type="ECO:0000313" key="3">
    <source>
        <dbReference type="Proteomes" id="UP001359559"/>
    </source>
</evidence>
<name>A0AAN9KPM4_CLITE</name>
<feature type="region of interest" description="Disordered" evidence="1">
    <location>
        <begin position="72"/>
        <end position="91"/>
    </location>
</feature>
<evidence type="ECO:0000256" key="1">
    <source>
        <dbReference type="SAM" id="MobiDB-lite"/>
    </source>
</evidence>
<accession>A0AAN9KPM4</accession>
<dbReference type="Proteomes" id="UP001359559">
    <property type="component" value="Unassembled WGS sequence"/>
</dbReference>
<sequence length="237" mass="27661">MSSPMLLRTSISNTKKFLQKTLDNLKSLFSPRYQKLPKTPPHNNQFSCSVDHAAPSFKDLEKFYSDFTQQWDSEKGKRTRNRSKKKGGVLSCPTKQKKELCNEIESFTSLNNKSSEQKKNDIEMEKIEECDKRKNKRSLTHQREKEQDSSLNSKGKRGNGISIVEKTLRELEMLEKSNVDYILDIEEVLHYYSRLTCPLYLEIVDKFFIEMYSEFFGGASAATPRTHHRMKLRSIRS</sequence>
<evidence type="ECO:0008006" key="4">
    <source>
        <dbReference type="Google" id="ProtNLM"/>
    </source>
</evidence>
<dbReference type="PANTHER" id="PTHR35461:SF3">
    <property type="entry name" value="OVATE DOMAIN-CONTAINING PROTEIN"/>
    <property type="match status" value="1"/>
</dbReference>
<protein>
    <recommendedName>
        <fullName evidence="4">OVATE domain-containing protein</fullName>
    </recommendedName>
</protein>
<dbReference type="EMBL" id="JAYKXN010000001">
    <property type="protein sequence ID" value="KAK7319993.1"/>
    <property type="molecule type" value="Genomic_DNA"/>
</dbReference>
<feature type="compositionally biased region" description="Basic residues" evidence="1">
    <location>
        <begin position="77"/>
        <end position="87"/>
    </location>
</feature>
<dbReference type="AlphaFoldDB" id="A0AAN9KPM4"/>